<reference evidence="4 5" key="1">
    <citation type="submission" date="2019-10" db="EMBL/GenBank/DDBJ databases">
        <title>Whole genome shotgun sequence of Acrocarpospora macrocephala NBRC 16266.</title>
        <authorList>
            <person name="Ichikawa N."/>
            <person name="Kimura A."/>
            <person name="Kitahashi Y."/>
            <person name="Komaki H."/>
            <person name="Oguchi A."/>
        </authorList>
    </citation>
    <scope>NUCLEOTIDE SEQUENCE [LARGE SCALE GENOMIC DNA]</scope>
    <source>
        <strain evidence="4 5">NBRC 16266</strain>
    </source>
</reference>
<keyword evidence="1" id="KW-0560">Oxidoreductase</keyword>
<dbReference type="PANTHER" id="PTHR42795">
    <property type="entry name" value="ALANINE DEHYDROGENASE"/>
    <property type="match status" value="1"/>
</dbReference>
<dbReference type="Pfam" id="PF01262">
    <property type="entry name" value="AlaDh_PNT_C"/>
    <property type="match status" value="1"/>
</dbReference>
<dbReference type="SUPFAM" id="SSF52283">
    <property type="entry name" value="Formate/glycerate dehydrogenase catalytic domain-like"/>
    <property type="match status" value="1"/>
</dbReference>
<gene>
    <name evidence="4" type="ORF">Amac_005220</name>
</gene>
<dbReference type="Pfam" id="PF05222">
    <property type="entry name" value="AlaDh_PNT_N"/>
    <property type="match status" value="1"/>
</dbReference>
<sequence length="368" mass="37973">MDALPADLTIGFPRESRIERRTVLTPALARSLIAAGFGVVTEPGIGAGVFIGDEEYAAAGVRLAEAEQVWSAPLLLRYKSPDPDDLLRLRTGQHIAALFHAEGDAELLTALQDCGATAWSYEFVIENGCFPLGQPGGRIAGVQAVLAGAHALQTSAGRGVLLAAVDGAERANVVVIGSGNVGAAAAETAAMLGADVTVLTRAETSRTDYLRRAPGGIEVLVNSRDTLLRCLGDADLVIGAILVSTYDTPPMIGEADLAVMRPGAVIIDATCGYGSGYLPTAGPVQAPGEPPRLVAGILHVKIDVFPALVPVTATAAYVANAMPYLVRLAEVALLGAADAAIEAARIACAGHLVHPVLIQHAKIYGMRP</sequence>
<dbReference type="Gene3D" id="3.40.50.720">
    <property type="entry name" value="NAD(P)-binding Rossmann-like Domain"/>
    <property type="match status" value="2"/>
</dbReference>
<proteinExistence type="predicted"/>
<dbReference type="PRINTS" id="PR00368">
    <property type="entry name" value="FADPNR"/>
</dbReference>
<evidence type="ECO:0000313" key="5">
    <source>
        <dbReference type="Proteomes" id="UP000331127"/>
    </source>
</evidence>
<dbReference type="RefSeq" id="WP_155352636.1">
    <property type="nucleotide sequence ID" value="NZ_BAAAHL010000029.1"/>
</dbReference>
<dbReference type="PANTHER" id="PTHR42795:SF1">
    <property type="entry name" value="ALANINE DEHYDROGENASE"/>
    <property type="match status" value="1"/>
</dbReference>
<keyword evidence="5" id="KW-1185">Reference proteome</keyword>
<dbReference type="GO" id="GO:0006524">
    <property type="term" value="P:alanine catabolic process"/>
    <property type="evidence" value="ECO:0007669"/>
    <property type="project" value="TreeGrafter"/>
</dbReference>
<dbReference type="SMART" id="SM01002">
    <property type="entry name" value="AlaDh_PNT_C"/>
    <property type="match status" value="1"/>
</dbReference>
<dbReference type="InterPro" id="IPR036291">
    <property type="entry name" value="NAD(P)-bd_dom_sf"/>
</dbReference>
<dbReference type="GO" id="GO:0005886">
    <property type="term" value="C:plasma membrane"/>
    <property type="evidence" value="ECO:0007669"/>
    <property type="project" value="TreeGrafter"/>
</dbReference>
<dbReference type="OrthoDB" id="8432549at2"/>
<accession>A0A5M3WCY4</accession>
<evidence type="ECO:0000313" key="4">
    <source>
        <dbReference type="EMBL" id="GES06927.1"/>
    </source>
</evidence>
<dbReference type="InterPro" id="IPR007886">
    <property type="entry name" value="AlaDH/PNT_N"/>
</dbReference>
<name>A0A5M3WCY4_9ACTN</name>
<evidence type="ECO:0000256" key="1">
    <source>
        <dbReference type="ARBA" id="ARBA00023002"/>
    </source>
</evidence>
<protein>
    <submittedName>
        <fullName evidence="4">Alanine dehydrogenase</fullName>
    </submittedName>
</protein>
<comment type="caution">
    <text evidence="4">The sequence shown here is derived from an EMBL/GenBank/DDBJ whole genome shotgun (WGS) entry which is preliminary data.</text>
</comment>
<organism evidence="4 5">
    <name type="scientific">Acrocarpospora macrocephala</name>
    <dbReference type="NCBI Taxonomy" id="150177"/>
    <lineage>
        <taxon>Bacteria</taxon>
        <taxon>Bacillati</taxon>
        <taxon>Actinomycetota</taxon>
        <taxon>Actinomycetes</taxon>
        <taxon>Streptosporangiales</taxon>
        <taxon>Streptosporangiaceae</taxon>
        <taxon>Acrocarpospora</taxon>
    </lineage>
</organism>
<dbReference type="SMART" id="SM01003">
    <property type="entry name" value="AlaDh_PNT_N"/>
    <property type="match status" value="1"/>
</dbReference>
<feature type="domain" description="Alanine dehydrogenase/pyridine nucleotide transhydrogenase NAD(H)-binding" evidence="2">
    <location>
        <begin position="151"/>
        <end position="301"/>
    </location>
</feature>
<dbReference type="GO" id="GO:0000286">
    <property type="term" value="F:alanine dehydrogenase activity"/>
    <property type="evidence" value="ECO:0007669"/>
    <property type="project" value="TreeGrafter"/>
</dbReference>
<dbReference type="Proteomes" id="UP000331127">
    <property type="component" value="Unassembled WGS sequence"/>
</dbReference>
<dbReference type="AlphaFoldDB" id="A0A5M3WCY4"/>
<evidence type="ECO:0000259" key="3">
    <source>
        <dbReference type="SMART" id="SM01003"/>
    </source>
</evidence>
<dbReference type="EMBL" id="BLAE01000004">
    <property type="protein sequence ID" value="GES06927.1"/>
    <property type="molecule type" value="Genomic_DNA"/>
</dbReference>
<dbReference type="SUPFAM" id="SSF51735">
    <property type="entry name" value="NAD(P)-binding Rossmann-fold domains"/>
    <property type="match status" value="1"/>
</dbReference>
<feature type="domain" description="Alanine dehydrogenase/pyridine nucleotide transhydrogenase N-terminal" evidence="3">
    <location>
        <begin position="11"/>
        <end position="140"/>
    </location>
</feature>
<dbReference type="InterPro" id="IPR007698">
    <property type="entry name" value="AlaDH/PNT_NAD(H)-bd"/>
</dbReference>
<evidence type="ECO:0000259" key="2">
    <source>
        <dbReference type="SMART" id="SM01002"/>
    </source>
</evidence>